<evidence type="ECO:0000256" key="2">
    <source>
        <dbReference type="ARBA" id="ARBA00022722"/>
    </source>
</evidence>
<organism evidence="4">
    <name type="scientific">mine drainage metagenome</name>
    <dbReference type="NCBI Taxonomy" id="410659"/>
    <lineage>
        <taxon>unclassified sequences</taxon>
        <taxon>metagenomes</taxon>
        <taxon>ecological metagenomes</taxon>
    </lineage>
</organism>
<comment type="cofactor">
    <cofactor evidence="1">
        <name>Zn(2+)</name>
        <dbReference type="ChEBI" id="CHEBI:29105"/>
    </cofactor>
</comment>
<feature type="domain" description="Metallo-beta-lactamase" evidence="3">
    <location>
        <begin position="11"/>
        <end position="93"/>
    </location>
</feature>
<reference evidence="4" key="2">
    <citation type="journal article" date="2014" name="ISME J.">
        <title>Microbial stratification in low pH oxic and suboxic macroscopic growths along an acid mine drainage.</title>
        <authorList>
            <person name="Mendez-Garcia C."/>
            <person name="Mesa V."/>
            <person name="Sprenger R.R."/>
            <person name="Richter M."/>
            <person name="Diez M.S."/>
            <person name="Solano J."/>
            <person name="Bargiela R."/>
            <person name="Golyshina O.V."/>
            <person name="Manteca A."/>
            <person name="Ramos J.L."/>
            <person name="Gallego J.R."/>
            <person name="Llorente I."/>
            <person name="Martins Dos Santos V.A."/>
            <person name="Jensen O.N."/>
            <person name="Pelaez A.I."/>
            <person name="Sanchez J."/>
            <person name="Ferrer M."/>
        </authorList>
    </citation>
    <scope>NUCLEOTIDE SEQUENCE</scope>
</reference>
<protein>
    <submittedName>
        <fullName evidence="4">Beta-lactamase domain-containing protein</fullName>
    </submittedName>
</protein>
<accession>T1DEK1</accession>
<dbReference type="Pfam" id="PF16661">
    <property type="entry name" value="Lactamase_B_6"/>
    <property type="match status" value="1"/>
</dbReference>
<feature type="non-terminal residue" evidence="4">
    <location>
        <position position="169"/>
    </location>
</feature>
<dbReference type="InterPro" id="IPR050698">
    <property type="entry name" value="MBL"/>
</dbReference>
<dbReference type="PANTHER" id="PTHR11203">
    <property type="entry name" value="CLEAVAGE AND POLYADENYLATION SPECIFICITY FACTOR FAMILY MEMBER"/>
    <property type="match status" value="1"/>
</dbReference>
<reference evidence="4" key="1">
    <citation type="submission" date="2013-08" db="EMBL/GenBank/DDBJ databases">
        <authorList>
            <person name="Mendez C."/>
            <person name="Richter M."/>
            <person name="Ferrer M."/>
            <person name="Sanchez J."/>
        </authorList>
    </citation>
    <scope>NUCLEOTIDE SEQUENCE</scope>
</reference>
<evidence type="ECO:0000259" key="3">
    <source>
        <dbReference type="Pfam" id="PF16661"/>
    </source>
</evidence>
<gene>
    <name evidence="4" type="ORF">B1A_00894</name>
</gene>
<keyword evidence="2" id="KW-0540">Nuclease</keyword>
<dbReference type="InterPro" id="IPR036866">
    <property type="entry name" value="RibonucZ/Hydroxyglut_hydro"/>
</dbReference>
<proteinExistence type="predicted"/>
<evidence type="ECO:0000313" key="4">
    <source>
        <dbReference type="EMBL" id="EQD80435.1"/>
    </source>
</evidence>
<comment type="caution">
    <text evidence="4">The sequence shown here is derived from an EMBL/GenBank/DDBJ whole genome shotgun (WGS) entry which is preliminary data.</text>
</comment>
<dbReference type="Gene3D" id="3.60.15.10">
    <property type="entry name" value="Ribonuclease Z/Hydroxyacylglutathione hydrolase-like"/>
    <property type="match status" value="1"/>
</dbReference>
<sequence>HVGLVPVLLKYGYKGPIYCTAPTRDLMTLMLLDAIKVVNQEARKGLYDSSHVRELVQRVIPLRWGETTDISSDVRLTLHNAGHILGSSICHFHMGDGDHNLAYSGDIKFERSWLFNPATNRFPRLETLVLESTYGGFRDVQPTRQQATEDFTHLVNKVLSRHGHLIVPV</sequence>
<dbReference type="AlphaFoldDB" id="T1DEK1"/>
<dbReference type="PANTHER" id="PTHR11203:SF51">
    <property type="entry name" value="CLEAVAGE AND POLYADENYLATION SPECIFICITY FACTOR"/>
    <property type="match status" value="1"/>
</dbReference>
<dbReference type="GO" id="GO:0004521">
    <property type="term" value="F:RNA endonuclease activity"/>
    <property type="evidence" value="ECO:0007669"/>
    <property type="project" value="TreeGrafter"/>
</dbReference>
<name>T1DEK1_9ZZZZ</name>
<feature type="non-terminal residue" evidence="4">
    <location>
        <position position="1"/>
    </location>
</feature>
<dbReference type="EMBL" id="AUZX01000679">
    <property type="protein sequence ID" value="EQD80435.1"/>
    <property type="molecule type" value="Genomic_DNA"/>
</dbReference>
<dbReference type="InterPro" id="IPR001279">
    <property type="entry name" value="Metallo-B-lactamas"/>
</dbReference>
<dbReference type="SUPFAM" id="SSF56281">
    <property type="entry name" value="Metallo-hydrolase/oxidoreductase"/>
    <property type="match status" value="1"/>
</dbReference>
<evidence type="ECO:0000256" key="1">
    <source>
        <dbReference type="ARBA" id="ARBA00001947"/>
    </source>
</evidence>
<keyword evidence="2" id="KW-0378">Hydrolase</keyword>